<dbReference type="PANTHER" id="PTHR48081">
    <property type="entry name" value="AB HYDROLASE SUPERFAMILY PROTEIN C4A8.06C"/>
    <property type="match status" value="1"/>
</dbReference>
<organism evidence="4 5">
    <name type="scientific">Mucilaginibacter defluvii</name>
    <dbReference type="NCBI Taxonomy" id="1196019"/>
    <lineage>
        <taxon>Bacteria</taxon>
        <taxon>Pseudomonadati</taxon>
        <taxon>Bacteroidota</taxon>
        <taxon>Sphingobacteriia</taxon>
        <taxon>Sphingobacteriales</taxon>
        <taxon>Sphingobacteriaceae</taxon>
        <taxon>Mucilaginibacter</taxon>
    </lineage>
</organism>
<dbReference type="RefSeq" id="WP_345333236.1">
    <property type="nucleotide sequence ID" value="NZ_BAABJI010000004.1"/>
</dbReference>
<keyword evidence="5" id="KW-1185">Reference proteome</keyword>
<evidence type="ECO:0000313" key="4">
    <source>
        <dbReference type="EMBL" id="GAA4927131.1"/>
    </source>
</evidence>
<feature type="chain" id="PRO_5045905303" description="BD-FAE-like domain-containing protein" evidence="2">
    <location>
        <begin position="19"/>
        <end position="303"/>
    </location>
</feature>
<dbReference type="SUPFAM" id="SSF53474">
    <property type="entry name" value="alpha/beta-Hydrolases"/>
    <property type="match status" value="1"/>
</dbReference>
<comment type="caution">
    <text evidence="4">The sequence shown here is derived from an EMBL/GenBank/DDBJ whole genome shotgun (WGS) entry which is preliminary data.</text>
</comment>
<evidence type="ECO:0000256" key="1">
    <source>
        <dbReference type="ARBA" id="ARBA00022801"/>
    </source>
</evidence>
<dbReference type="Pfam" id="PF20434">
    <property type="entry name" value="BD-FAE"/>
    <property type="match status" value="1"/>
</dbReference>
<accession>A0ABP9GC23</accession>
<evidence type="ECO:0000259" key="3">
    <source>
        <dbReference type="Pfam" id="PF20434"/>
    </source>
</evidence>
<reference evidence="5" key="1">
    <citation type="journal article" date="2019" name="Int. J. Syst. Evol. Microbiol.">
        <title>The Global Catalogue of Microorganisms (GCM) 10K type strain sequencing project: providing services to taxonomists for standard genome sequencing and annotation.</title>
        <authorList>
            <consortium name="The Broad Institute Genomics Platform"/>
            <consortium name="The Broad Institute Genome Sequencing Center for Infectious Disease"/>
            <person name="Wu L."/>
            <person name="Ma J."/>
        </authorList>
    </citation>
    <scope>NUCLEOTIDE SEQUENCE [LARGE SCALE GENOMIC DNA]</scope>
    <source>
        <strain evidence="5">JCM 18283</strain>
    </source>
</reference>
<proteinExistence type="predicted"/>
<keyword evidence="2" id="KW-0732">Signal</keyword>
<protein>
    <recommendedName>
        <fullName evidence="3">BD-FAE-like domain-containing protein</fullName>
    </recommendedName>
</protein>
<dbReference type="InterPro" id="IPR029058">
    <property type="entry name" value="AB_hydrolase_fold"/>
</dbReference>
<feature type="signal peptide" evidence="2">
    <location>
        <begin position="1"/>
        <end position="18"/>
    </location>
</feature>
<evidence type="ECO:0000256" key="2">
    <source>
        <dbReference type="SAM" id="SignalP"/>
    </source>
</evidence>
<evidence type="ECO:0000313" key="5">
    <source>
        <dbReference type="Proteomes" id="UP001501436"/>
    </source>
</evidence>
<dbReference type="InterPro" id="IPR049492">
    <property type="entry name" value="BD-FAE-like_dom"/>
</dbReference>
<gene>
    <name evidence="4" type="ORF">GCM10023313_34550</name>
</gene>
<dbReference type="InterPro" id="IPR050300">
    <property type="entry name" value="GDXG_lipolytic_enzyme"/>
</dbReference>
<dbReference type="Proteomes" id="UP001501436">
    <property type="component" value="Unassembled WGS sequence"/>
</dbReference>
<dbReference type="PANTHER" id="PTHR48081:SF6">
    <property type="entry name" value="PEPTIDASE S9 PROLYL OLIGOPEPTIDASE CATALYTIC DOMAIN-CONTAINING PROTEIN"/>
    <property type="match status" value="1"/>
</dbReference>
<name>A0ABP9GC23_9SPHI</name>
<dbReference type="Gene3D" id="3.40.50.1820">
    <property type="entry name" value="alpha/beta hydrolase"/>
    <property type="match status" value="1"/>
</dbReference>
<sequence>MKILALPLFVLLAVNVFAQKQTPITLYPDGAPGAKSTPKTYQEKLENGSWILKVSTPTLTPYLPAAGTANGTAVIVLPGGGYAGLASAHEGEAIAREFNKIGVTAFLLKYRLPSDSIMTDKKIGPLQDVQRAIQIVRERAAEWKINPDRIGIIGFSAGGHLASTAITHFQKAVIPNKNNTNLRPDFGMLIYPVISFGEFTHQGSKENLISKNPAPELVNEFSNELQVTTQTPPTFLIHAEDDTVVPVQNSLLFYNALLANKIKAEMHLYPAGGHGFGLVNPTTKELWFSSLTNWMAANGWLGK</sequence>
<dbReference type="EMBL" id="BAABJI010000004">
    <property type="protein sequence ID" value="GAA4927131.1"/>
    <property type="molecule type" value="Genomic_DNA"/>
</dbReference>
<feature type="domain" description="BD-FAE-like" evidence="3">
    <location>
        <begin position="62"/>
        <end position="257"/>
    </location>
</feature>
<keyword evidence="1" id="KW-0378">Hydrolase</keyword>